<reference evidence="2" key="1">
    <citation type="journal article" date="2022" name="bioRxiv">
        <title>Sequencing and chromosome-scale assembly of the giantPleurodeles waltlgenome.</title>
        <authorList>
            <person name="Brown T."/>
            <person name="Elewa A."/>
            <person name="Iarovenko S."/>
            <person name="Subramanian E."/>
            <person name="Araus A.J."/>
            <person name="Petzold A."/>
            <person name="Susuki M."/>
            <person name="Suzuki K.-i.T."/>
            <person name="Hayashi T."/>
            <person name="Toyoda A."/>
            <person name="Oliveira C."/>
            <person name="Osipova E."/>
            <person name="Leigh N.D."/>
            <person name="Simon A."/>
            <person name="Yun M.H."/>
        </authorList>
    </citation>
    <scope>NUCLEOTIDE SEQUENCE</scope>
    <source>
        <strain evidence="2">20211129_DDA</strain>
        <tissue evidence="2">Liver</tissue>
    </source>
</reference>
<feature type="compositionally biased region" description="Polar residues" evidence="1">
    <location>
        <begin position="86"/>
        <end position="100"/>
    </location>
</feature>
<gene>
    <name evidence="2" type="ORF">NDU88_001245</name>
</gene>
<feature type="region of interest" description="Disordered" evidence="1">
    <location>
        <begin position="1"/>
        <end position="25"/>
    </location>
</feature>
<organism evidence="2 3">
    <name type="scientific">Pleurodeles waltl</name>
    <name type="common">Iberian ribbed newt</name>
    <dbReference type="NCBI Taxonomy" id="8319"/>
    <lineage>
        <taxon>Eukaryota</taxon>
        <taxon>Metazoa</taxon>
        <taxon>Chordata</taxon>
        <taxon>Craniata</taxon>
        <taxon>Vertebrata</taxon>
        <taxon>Euteleostomi</taxon>
        <taxon>Amphibia</taxon>
        <taxon>Batrachia</taxon>
        <taxon>Caudata</taxon>
        <taxon>Salamandroidea</taxon>
        <taxon>Salamandridae</taxon>
        <taxon>Pleurodelinae</taxon>
        <taxon>Pleurodeles</taxon>
    </lineage>
</organism>
<feature type="region of interest" description="Disordered" evidence="1">
    <location>
        <begin position="275"/>
        <end position="295"/>
    </location>
</feature>
<evidence type="ECO:0000313" key="3">
    <source>
        <dbReference type="Proteomes" id="UP001066276"/>
    </source>
</evidence>
<keyword evidence="3" id="KW-1185">Reference proteome</keyword>
<sequence>MTLCLPRSPGRLQQLPPPGVGRKTLPALRPQDVARAREVSRYQSGWWVMFFHGFKRPVYCSDWESFPAELVLGYLCFLPRGGSPSSQSGFLSPPRAQSQRPPGDHLLRPRRSKSVTGSRSASLGSLFVEFSFTSRGPAYLYGEVWPPRVFQPLLVHSRPNPLGPGSRCTAPVPPASIPPLGTAARRASSPQEGGRRRVHGPTLTPGPRSVRTEETPLCLRMSLTSPGPPRKCTAGSGSPGAFVSRPHRNLVSLRIGPQGARASKRRTGVSRVLHRAAASAGEPLTSGSAERRSPGRHLEFIEPVAAGAFTAQICRRWFQGGSLGSRSRWASLGQRQ</sequence>
<evidence type="ECO:0000256" key="1">
    <source>
        <dbReference type="SAM" id="MobiDB-lite"/>
    </source>
</evidence>
<feature type="region of interest" description="Disordered" evidence="1">
    <location>
        <begin position="176"/>
        <end position="244"/>
    </location>
</feature>
<dbReference type="EMBL" id="JANPWB010000003">
    <property type="protein sequence ID" value="KAJ1197385.1"/>
    <property type="molecule type" value="Genomic_DNA"/>
</dbReference>
<dbReference type="Proteomes" id="UP001066276">
    <property type="component" value="Chromosome 2_1"/>
</dbReference>
<evidence type="ECO:0000313" key="2">
    <source>
        <dbReference type="EMBL" id="KAJ1197385.1"/>
    </source>
</evidence>
<name>A0AAV7VAU5_PLEWA</name>
<protein>
    <submittedName>
        <fullName evidence="2">Uncharacterized protein</fullName>
    </submittedName>
</protein>
<proteinExistence type="predicted"/>
<feature type="region of interest" description="Disordered" evidence="1">
    <location>
        <begin position="86"/>
        <end position="118"/>
    </location>
</feature>
<dbReference type="AlphaFoldDB" id="A0AAV7VAU5"/>
<comment type="caution">
    <text evidence="2">The sequence shown here is derived from an EMBL/GenBank/DDBJ whole genome shotgun (WGS) entry which is preliminary data.</text>
</comment>
<accession>A0AAV7VAU5</accession>